<keyword evidence="1" id="KW-0812">Transmembrane</keyword>
<evidence type="ECO:0000256" key="1">
    <source>
        <dbReference type="SAM" id="Phobius"/>
    </source>
</evidence>
<protein>
    <submittedName>
        <fullName evidence="2">Uncharacterized protein</fullName>
    </submittedName>
</protein>
<dbReference type="Proteomes" id="UP000321118">
    <property type="component" value="Unassembled WGS sequence"/>
</dbReference>
<organism evidence="2 3">
    <name type="scientific">Cellulomonas xylanilytica</name>
    <dbReference type="NCBI Taxonomy" id="233583"/>
    <lineage>
        <taxon>Bacteria</taxon>
        <taxon>Bacillati</taxon>
        <taxon>Actinomycetota</taxon>
        <taxon>Actinomycetes</taxon>
        <taxon>Micrococcales</taxon>
        <taxon>Cellulomonadaceae</taxon>
        <taxon>Cellulomonas</taxon>
    </lineage>
</organism>
<accession>A0A510V3E3</accession>
<dbReference type="AlphaFoldDB" id="A0A510V3E3"/>
<feature type="transmembrane region" description="Helical" evidence="1">
    <location>
        <begin position="34"/>
        <end position="52"/>
    </location>
</feature>
<keyword evidence="1" id="KW-1133">Transmembrane helix</keyword>
<comment type="caution">
    <text evidence="2">The sequence shown here is derived from an EMBL/GenBank/DDBJ whole genome shotgun (WGS) entry which is preliminary data.</text>
</comment>
<evidence type="ECO:0000313" key="2">
    <source>
        <dbReference type="EMBL" id="GEK20401.1"/>
    </source>
</evidence>
<gene>
    <name evidence="2" type="ORF">CXY01_09210</name>
</gene>
<keyword evidence="1" id="KW-0472">Membrane</keyword>
<sequence>MLRGVLVVLSWAVCVFVVATVVQSTGTAGSASGRWVSALAVLVALVPTWFLVRRARVRWWLMLVAVIVLVAAGLGLGRLAGPSLARMSSVGSSLPMAAGAQLLTTSSSERTWCAGECSRVTYVYAVPDFDAANVEVAQALVAEGWAPGEPGRFCRDGLGVNVTPDDGPDVDRAPEVPSGTALLSMTTSVCDG</sequence>
<feature type="transmembrane region" description="Helical" evidence="1">
    <location>
        <begin position="59"/>
        <end position="80"/>
    </location>
</feature>
<dbReference type="EMBL" id="BJUB01000002">
    <property type="protein sequence ID" value="GEK20401.1"/>
    <property type="molecule type" value="Genomic_DNA"/>
</dbReference>
<evidence type="ECO:0000313" key="3">
    <source>
        <dbReference type="Proteomes" id="UP000321118"/>
    </source>
</evidence>
<keyword evidence="3" id="KW-1185">Reference proteome</keyword>
<proteinExistence type="predicted"/>
<reference evidence="2 3" key="1">
    <citation type="submission" date="2019-07" db="EMBL/GenBank/DDBJ databases">
        <title>Whole genome shotgun sequence of Cellulomonas xylanilytica NBRC 101102.</title>
        <authorList>
            <person name="Hosoyama A."/>
            <person name="Uohara A."/>
            <person name="Ohji S."/>
            <person name="Ichikawa N."/>
        </authorList>
    </citation>
    <scope>NUCLEOTIDE SEQUENCE [LARGE SCALE GENOMIC DNA]</scope>
    <source>
        <strain evidence="2 3">NBRC 101102</strain>
    </source>
</reference>
<name>A0A510V3E3_9CELL</name>